<evidence type="ECO:0000313" key="1">
    <source>
        <dbReference type="EMBL" id="CAJ0603412.1"/>
    </source>
</evidence>
<keyword evidence="2" id="KW-1185">Reference proteome</keyword>
<name>A0AA36MBD1_CYLNA</name>
<comment type="caution">
    <text evidence="1">The sequence shown here is derived from an EMBL/GenBank/DDBJ whole genome shotgun (WGS) entry which is preliminary data.</text>
</comment>
<sequence length="80" mass="8799">MRALCLLIMTIVCIGSVTAQWGYGRPYYGPIGPFGGTPYARLRAMMGYGMMPYGGYGGYGGYPMYRGYGGYPMYRGYGWG</sequence>
<organism evidence="1 2">
    <name type="scientific">Cylicocyclus nassatus</name>
    <name type="common">Nematode worm</name>
    <dbReference type="NCBI Taxonomy" id="53992"/>
    <lineage>
        <taxon>Eukaryota</taxon>
        <taxon>Metazoa</taxon>
        <taxon>Ecdysozoa</taxon>
        <taxon>Nematoda</taxon>
        <taxon>Chromadorea</taxon>
        <taxon>Rhabditida</taxon>
        <taxon>Rhabditina</taxon>
        <taxon>Rhabditomorpha</taxon>
        <taxon>Strongyloidea</taxon>
        <taxon>Strongylidae</taxon>
        <taxon>Cylicocyclus</taxon>
    </lineage>
</organism>
<protein>
    <submittedName>
        <fullName evidence="1">Uncharacterized protein</fullName>
    </submittedName>
</protein>
<dbReference type="AlphaFoldDB" id="A0AA36MBD1"/>
<gene>
    <name evidence="1" type="ORF">CYNAS_LOCUS15395</name>
</gene>
<accession>A0AA36MBD1</accession>
<proteinExistence type="predicted"/>
<dbReference type="Proteomes" id="UP001176961">
    <property type="component" value="Unassembled WGS sequence"/>
</dbReference>
<evidence type="ECO:0000313" key="2">
    <source>
        <dbReference type="Proteomes" id="UP001176961"/>
    </source>
</evidence>
<reference evidence="1" key="1">
    <citation type="submission" date="2023-07" db="EMBL/GenBank/DDBJ databases">
        <authorList>
            <consortium name="CYATHOMIX"/>
        </authorList>
    </citation>
    <scope>NUCLEOTIDE SEQUENCE</scope>
    <source>
        <strain evidence="1">N/A</strain>
    </source>
</reference>
<dbReference type="EMBL" id="CATQJL010000305">
    <property type="protein sequence ID" value="CAJ0603412.1"/>
    <property type="molecule type" value="Genomic_DNA"/>
</dbReference>